<evidence type="ECO:0000313" key="1">
    <source>
        <dbReference type="EMBL" id="KKK96470.1"/>
    </source>
</evidence>
<protein>
    <submittedName>
        <fullName evidence="1">Uncharacterized protein</fullName>
    </submittedName>
</protein>
<reference evidence="1" key="1">
    <citation type="journal article" date="2015" name="Nature">
        <title>Complex archaea that bridge the gap between prokaryotes and eukaryotes.</title>
        <authorList>
            <person name="Spang A."/>
            <person name="Saw J.H."/>
            <person name="Jorgensen S.L."/>
            <person name="Zaremba-Niedzwiedzka K."/>
            <person name="Martijn J."/>
            <person name="Lind A.E."/>
            <person name="van Eijk R."/>
            <person name="Schleper C."/>
            <person name="Guy L."/>
            <person name="Ettema T.J."/>
        </authorList>
    </citation>
    <scope>NUCLEOTIDE SEQUENCE</scope>
</reference>
<dbReference type="AlphaFoldDB" id="A0A0F9ADX5"/>
<proteinExistence type="predicted"/>
<dbReference type="EMBL" id="LAZR01046470">
    <property type="protein sequence ID" value="KKK96470.1"/>
    <property type="molecule type" value="Genomic_DNA"/>
</dbReference>
<organism evidence="1">
    <name type="scientific">marine sediment metagenome</name>
    <dbReference type="NCBI Taxonomy" id="412755"/>
    <lineage>
        <taxon>unclassified sequences</taxon>
        <taxon>metagenomes</taxon>
        <taxon>ecological metagenomes</taxon>
    </lineage>
</organism>
<comment type="caution">
    <text evidence="1">The sequence shown here is derived from an EMBL/GenBank/DDBJ whole genome shotgun (WGS) entry which is preliminary data.</text>
</comment>
<sequence>MDIIEILTLVIRESATAALALFAIWSLKVSYERRLEDSKEYAQTLKEVNDTLIVKLTESTAAQAASVEVIRRNSV</sequence>
<accession>A0A0F9ADX5</accession>
<gene>
    <name evidence="1" type="ORF">LCGC14_2662440</name>
</gene>
<name>A0A0F9ADX5_9ZZZZ</name>